<gene>
    <name evidence="2" type="ORF">P153DRAFT_303983</name>
</gene>
<name>A0A6A5ZYI7_9PLEO</name>
<keyword evidence="3" id="KW-1185">Reference proteome</keyword>
<feature type="compositionally biased region" description="Basic and acidic residues" evidence="1">
    <location>
        <begin position="137"/>
        <end position="161"/>
    </location>
</feature>
<sequence length="161" mass="18649">MTDLDKTQEQPPTPACIRNYDINDPLQQEVTCVFDRLKNDIMGIIALGNDGVLRSLTADRRVLSAEGLRHSFLPYLDPDVRSSGPELIEAFLRRFPEDYVKRAQEQGLKTSDGTKTAKEKWFKPDEDILPPPLPQEELEKARNMPEDQKELLRQRMREREK</sequence>
<accession>A0A6A5ZYI7</accession>
<organism evidence="2 3">
    <name type="scientific">Dothidotthia symphoricarpi CBS 119687</name>
    <dbReference type="NCBI Taxonomy" id="1392245"/>
    <lineage>
        <taxon>Eukaryota</taxon>
        <taxon>Fungi</taxon>
        <taxon>Dikarya</taxon>
        <taxon>Ascomycota</taxon>
        <taxon>Pezizomycotina</taxon>
        <taxon>Dothideomycetes</taxon>
        <taxon>Pleosporomycetidae</taxon>
        <taxon>Pleosporales</taxon>
        <taxon>Dothidotthiaceae</taxon>
        <taxon>Dothidotthia</taxon>
    </lineage>
</organism>
<evidence type="ECO:0000313" key="2">
    <source>
        <dbReference type="EMBL" id="KAF2123381.1"/>
    </source>
</evidence>
<dbReference type="Proteomes" id="UP000799771">
    <property type="component" value="Unassembled WGS sequence"/>
</dbReference>
<reference evidence="2" key="1">
    <citation type="journal article" date="2020" name="Stud. Mycol.">
        <title>101 Dothideomycetes genomes: a test case for predicting lifestyles and emergence of pathogens.</title>
        <authorList>
            <person name="Haridas S."/>
            <person name="Albert R."/>
            <person name="Binder M."/>
            <person name="Bloem J."/>
            <person name="Labutti K."/>
            <person name="Salamov A."/>
            <person name="Andreopoulos B."/>
            <person name="Baker S."/>
            <person name="Barry K."/>
            <person name="Bills G."/>
            <person name="Bluhm B."/>
            <person name="Cannon C."/>
            <person name="Castanera R."/>
            <person name="Culley D."/>
            <person name="Daum C."/>
            <person name="Ezra D."/>
            <person name="Gonzalez J."/>
            <person name="Henrissat B."/>
            <person name="Kuo A."/>
            <person name="Liang C."/>
            <person name="Lipzen A."/>
            <person name="Lutzoni F."/>
            <person name="Magnuson J."/>
            <person name="Mondo S."/>
            <person name="Nolan M."/>
            <person name="Ohm R."/>
            <person name="Pangilinan J."/>
            <person name="Park H.-J."/>
            <person name="Ramirez L."/>
            <person name="Alfaro M."/>
            <person name="Sun H."/>
            <person name="Tritt A."/>
            <person name="Yoshinaga Y."/>
            <person name="Zwiers L.-H."/>
            <person name="Turgeon B."/>
            <person name="Goodwin S."/>
            <person name="Spatafora J."/>
            <person name="Crous P."/>
            <person name="Grigoriev I."/>
        </authorList>
    </citation>
    <scope>NUCLEOTIDE SEQUENCE</scope>
    <source>
        <strain evidence="2">CBS 119687</strain>
    </source>
</reference>
<dbReference type="EMBL" id="ML977528">
    <property type="protein sequence ID" value="KAF2123381.1"/>
    <property type="molecule type" value="Genomic_DNA"/>
</dbReference>
<feature type="compositionally biased region" description="Basic and acidic residues" evidence="1">
    <location>
        <begin position="115"/>
        <end position="126"/>
    </location>
</feature>
<dbReference type="RefSeq" id="XP_033517775.1">
    <property type="nucleotide sequence ID" value="XM_033664554.1"/>
</dbReference>
<evidence type="ECO:0000313" key="3">
    <source>
        <dbReference type="Proteomes" id="UP000799771"/>
    </source>
</evidence>
<evidence type="ECO:0000256" key="1">
    <source>
        <dbReference type="SAM" id="MobiDB-lite"/>
    </source>
</evidence>
<feature type="region of interest" description="Disordered" evidence="1">
    <location>
        <begin position="105"/>
        <end position="161"/>
    </location>
</feature>
<proteinExistence type="predicted"/>
<dbReference type="OrthoDB" id="3660917at2759"/>
<dbReference type="GeneID" id="54404986"/>
<protein>
    <submittedName>
        <fullName evidence="2">Uncharacterized protein</fullName>
    </submittedName>
</protein>
<dbReference type="AlphaFoldDB" id="A0A6A5ZYI7"/>